<gene>
    <name evidence="2" type="ORF">AAFC00_000564</name>
</gene>
<dbReference type="Proteomes" id="UP001562354">
    <property type="component" value="Unassembled WGS sequence"/>
</dbReference>
<dbReference type="RefSeq" id="XP_069200411.1">
    <property type="nucleotide sequence ID" value="XM_069345559.1"/>
</dbReference>
<comment type="caution">
    <text evidence="2">The sequence shown here is derived from an EMBL/GenBank/DDBJ whole genome shotgun (WGS) entry which is preliminary data.</text>
</comment>
<dbReference type="InterPro" id="IPR006771">
    <property type="entry name" value="CetA-like"/>
</dbReference>
<proteinExistence type="predicted"/>
<keyword evidence="3" id="KW-1185">Reference proteome</keyword>
<protein>
    <submittedName>
        <fullName evidence="2">Uncharacterized protein</fullName>
    </submittedName>
</protein>
<feature type="signal peptide" evidence="1">
    <location>
        <begin position="1"/>
        <end position="19"/>
    </location>
</feature>
<organism evidence="2 3">
    <name type="scientific">Neodothiora populina</name>
    <dbReference type="NCBI Taxonomy" id="2781224"/>
    <lineage>
        <taxon>Eukaryota</taxon>
        <taxon>Fungi</taxon>
        <taxon>Dikarya</taxon>
        <taxon>Ascomycota</taxon>
        <taxon>Pezizomycotina</taxon>
        <taxon>Dothideomycetes</taxon>
        <taxon>Dothideomycetidae</taxon>
        <taxon>Dothideales</taxon>
        <taxon>Dothioraceae</taxon>
        <taxon>Neodothiora</taxon>
    </lineage>
</organism>
<sequence length="143" mass="15234">MRFQQVIASLALIAGTAVAGSAVVQNNCNEEVWLTITRADQSSTQQKLAGNGGRYSEQISGQGNSFGLTKNADYYSASTPKLIWGFSDSNPTLYYSVSSVNGDPFAGEKFQLSATDGNCAQVNSYTSFTYTCADSNTFTLATC</sequence>
<dbReference type="PANTHER" id="PTHR36195">
    <property type="entry name" value="DOMAIN PROTEIN, PUTATIVE (AFU_ORTHOLOGUE AFUA_5G01990)-RELATED-RELATED"/>
    <property type="match status" value="1"/>
</dbReference>
<keyword evidence="1" id="KW-0732">Signal</keyword>
<dbReference type="GeneID" id="95974267"/>
<reference evidence="2 3" key="1">
    <citation type="submission" date="2024-07" db="EMBL/GenBank/DDBJ databases">
        <title>Draft sequence of the Neodothiora populina.</title>
        <authorList>
            <person name="Drown D.D."/>
            <person name="Schuette U.S."/>
            <person name="Buechlein A.B."/>
            <person name="Rusch D.R."/>
            <person name="Winton L.W."/>
            <person name="Adams G.A."/>
        </authorList>
    </citation>
    <scope>NUCLEOTIDE SEQUENCE [LARGE SCALE GENOMIC DNA]</scope>
    <source>
        <strain evidence="2 3">CPC 39397</strain>
    </source>
</reference>
<accession>A0ABR3PDA1</accession>
<feature type="chain" id="PRO_5046932788" evidence="1">
    <location>
        <begin position="20"/>
        <end position="143"/>
    </location>
</feature>
<dbReference type="EMBL" id="JBFMKM010000009">
    <property type="protein sequence ID" value="KAL1304136.1"/>
    <property type="molecule type" value="Genomic_DNA"/>
</dbReference>
<dbReference type="PANTHER" id="PTHR36195:SF4">
    <property type="entry name" value="DOMAIN PROTEIN, PUTATIVE (AFU_ORTHOLOGUE AFUA_5G01990)-RELATED"/>
    <property type="match status" value="1"/>
</dbReference>
<evidence type="ECO:0000256" key="1">
    <source>
        <dbReference type="SAM" id="SignalP"/>
    </source>
</evidence>
<evidence type="ECO:0000313" key="3">
    <source>
        <dbReference type="Proteomes" id="UP001562354"/>
    </source>
</evidence>
<evidence type="ECO:0000313" key="2">
    <source>
        <dbReference type="EMBL" id="KAL1304136.1"/>
    </source>
</evidence>
<name>A0ABR3PDA1_9PEZI</name>
<dbReference type="Pfam" id="PF04681">
    <property type="entry name" value="Bys1"/>
    <property type="match status" value="1"/>
</dbReference>